<feature type="binding site" evidence="10">
    <location>
        <position position="520"/>
    </location>
    <ligand>
        <name>Ca(2+)</name>
        <dbReference type="ChEBI" id="CHEBI:29108"/>
        <label>2</label>
    </ligand>
</feature>
<feature type="transmembrane region" description="Helical" evidence="12">
    <location>
        <begin position="260"/>
        <end position="278"/>
    </location>
</feature>
<dbReference type="EMBL" id="UYSG01011072">
    <property type="protein sequence ID" value="VDL60715.1"/>
    <property type="molecule type" value="Genomic_DNA"/>
</dbReference>
<dbReference type="OrthoDB" id="444119at2759"/>
<feature type="transmembrane region" description="Helical" evidence="12">
    <location>
        <begin position="361"/>
        <end position="380"/>
    </location>
</feature>
<dbReference type="GO" id="GO:0005509">
    <property type="term" value="F:calcium ion binding"/>
    <property type="evidence" value="ECO:0007669"/>
    <property type="project" value="InterPro"/>
</dbReference>
<evidence type="ECO:0000256" key="1">
    <source>
        <dbReference type="ARBA" id="ARBA00004272"/>
    </source>
</evidence>
<organism evidence="16">
    <name type="scientific">Hymenolepis diminuta</name>
    <name type="common">Rat tapeworm</name>
    <dbReference type="NCBI Taxonomy" id="6216"/>
    <lineage>
        <taxon>Eukaryota</taxon>
        <taxon>Metazoa</taxon>
        <taxon>Spiralia</taxon>
        <taxon>Lophotrochozoa</taxon>
        <taxon>Platyhelminthes</taxon>
        <taxon>Cestoda</taxon>
        <taxon>Eucestoda</taxon>
        <taxon>Cyclophyllidea</taxon>
        <taxon>Hymenolepididae</taxon>
        <taxon>Hymenolepis</taxon>
    </lineage>
</organism>
<feature type="transmembrane region" description="Helical" evidence="12">
    <location>
        <begin position="222"/>
        <end position="240"/>
    </location>
</feature>
<dbReference type="Gene3D" id="1.20.5.340">
    <property type="match status" value="1"/>
</dbReference>
<evidence type="ECO:0000313" key="14">
    <source>
        <dbReference type="EMBL" id="VDL60715.1"/>
    </source>
</evidence>
<dbReference type="InterPro" id="IPR027359">
    <property type="entry name" value="Volt_channel_dom_sf"/>
</dbReference>
<feature type="transmembrane region" description="Helical" evidence="12">
    <location>
        <begin position="425"/>
        <end position="449"/>
    </location>
</feature>
<dbReference type="Proteomes" id="UP000274504">
    <property type="component" value="Unassembled WGS sequence"/>
</dbReference>
<dbReference type="InterPro" id="IPR002048">
    <property type="entry name" value="EF_hand_dom"/>
</dbReference>
<keyword evidence="9 10" id="KW-0407">Ion channel</keyword>
<keyword evidence="10" id="KW-0406">Ion transport</keyword>
<reference evidence="14 15" key="2">
    <citation type="submission" date="2018-11" db="EMBL/GenBank/DDBJ databases">
        <authorList>
            <consortium name="Pathogen Informatics"/>
        </authorList>
    </citation>
    <scope>NUCLEOTIDE SEQUENCE [LARGE SCALE GENOMIC DNA]</scope>
</reference>
<dbReference type="InterPro" id="IPR051223">
    <property type="entry name" value="Polycystin"/>
</dbReference>
<dbReference type="PANTHER" id="PTHR10877:SF183">
    <property type="entry name" value="AT14535P-RELATED"/>
    <property type="match status" value="1"/>
</dbReference>
<dbReference type="Pfam" id="PF20519">
    <property type="entry name" value="Polycystin_dom"/>
    <property type="match status" value="1"/>
</dbReference>
<feature type="domain" description="EF-hand" evidence="13">
    <location>
        <begin position="496"/>
        <end position="531"/>
    </location>
</feature>
<dbReference type="Pfam" id="PF08016">
    <property type="entry name" value="PKD_channel"/>
    <property type="match status" value="1"/>
</dbReference>
<evidence type="ECO:0000256" key="2">
    <source>
        <dbReference type="ARBA" id="ARBA00007200"/>
    </source>
</evidence>
<evidence type="ECO:0000256" key="8">
    <source>
        <dbReference type="ARBA" id="ARBA00023273"/>
    </source>
</evidence>
<name>A0A0R3SST9_HYMDI</name>
<dbReference type="InterPro" id="IPR046791">
    <property type="entry name" value="Polycystin_dom"/>
</dbReference>
<dbReference type="InterPro" id="IPR003915">
    <property type="entry name" value="PKD_2"/>
</dbReference>
<evidence type="ECO:0000259" key="13">
    <source>
        <dbReference type="PROSITE" id="PS50222"/>
    </source>
</evidence>
<dbReference type="GO" id="GO:0050982">
    <property type="term" value="P:detection of mechanical stimulus"/>
    <property type="evidence" value="ECO:0007669"/>
    <property type="project" value="TreeGrafter"/>
</dbReference>
<evidence type="ECO:0000256" key="6">
    <source>
        <dbReference type="ARBA" id="ARBA00023136"/>
    </source>
</evidence>
<dbReference type="Gene3D" id="1.20.120.350">
    <property type="entry name" value="Voltage-gated potassium channels. Chain C"/>
    <property type="match status" value="1"/>
</dbReference>
<dbReference type="PRINTS" id="PR01433">
    <property type="entry name" value="POLYCYSTIN2"/>
</dbReference>
<evidence type="ECO:0000256" key="9">
    <source>
        <dbReference type="ARBA" id="ARBA00023303"/>
    </source>
</evidence>
<protein>
    <submittedName>
        <fullName evidence="16">EF-hand domain-containing protein</fullName>
    </submittedName>
</protein>
<evidence type="ECO:0000256" key="12">
    <source>
        <dbReference type="SAM" id="Phobius"/>
    </source>
</evidence>
<dbReference type="GO" id="GO:0005262">
    <property type="term" value="F:calcium channel activity"/>
    <property type="evidence" value="ECO:0007669"/>
    <property type="project" value="UniProtKB-KW"/>
</dbReference>
<keyword evidence="8" id="KW-0966">Cell projection</keyword>
<keyword evidence="5 12" id="KW-1133">Transmembrane helix</keyword>
<feature type="binding site" evidence="10">
    <location>
        <position position="511"/>
    </location>
    <ligand>
        <name>Ca(2+)</name>
        <dbReference type="ChEBI" id="CHEBI:29108"/>
        <label>2</label>
    </ligand>
</feature>
<keyword evidence="6 12" id="KW-0472">Membrane</keyword>
<evidence type="ECO:0000256" key="3">
    <source>
        <dbReference type="ARBA" id="ARBA00022673"/>
    </source>
</evidence>
<dbReference type="GO" id="GO:0060170">
    <property type="term" value="C:ciliary membrane"/>
    <property type="evidence" value="ECO:0007669"/>
    <property type="project" value="UniProtKB-SubCell"/>
</dbReference>
<evidence type="ECO:0000313" key="16">
    <source>
        <dbReference type="WBParaSite" id="HDID_0000839901-mRNA-1"/>
    </source>
</evidence>
<proteinExistence type="inferred from homology"/>
<feature type="binding site" evidence="10">
    <location>
        <position position="509"/>
    </location>
    <ligand>
        <name>Ca(2+)</name>
        <dbReference type="ChEBI" id="CHEBI:29108"/>
        <label>2</label>
    </ligand>
</feature>
<keyword evidence="3 10" id="KW-0107">Calcium channel</keyword>
<evidence type="ECO:0000256" key="11">
    <source>
        <dbReference type="SAM" id="MobiDB-lite"/>
    </source>
</evidence>
<keyword evidence="10" id="KW-0813">Transport</keyword>
<keyword evidence="4 12" id="KW-0812">Transmembrane</keyword>
<dbReference type="Gene3D" id="1.10.287.70">
    <property type="match status" value="1"/>
</dbReference>
<dbReference type="PANTHER" id="PTHR10877">
    <property type="entry name" value="POLYCYSTIN FAMILY MEMBER"/>
    <property type="match status" value="1"/>
</dbReference>
<feature type="region of interest" description="Disordered" evidence="11">
    <location>
        <begin position="16"/>
        <end position="45"/>
    </location>
</feature>
<dbReference type="WBParaSite" id="HDID_0000839901-mRNA-1">
    <property type="protein sequence ID" value="HDID_0000839901-mRNA-1"/>
    <property type="gene ID" value="HDID_0000839901"/>
</dbReference>
<evidence type="ECO:0000256" key="4">
    <source>
        <dbReference type="ARBA" id="ARBA00022692"/>
    </source>
</evidence>
<dbReference type="AlphaFoldDB" id="A0A0R3SST9"/>
<keyword evidence="7" id="KW-0325">Glycoprotein</keyword>
<feature type="binding site" evidence="10">
    <location>
        <position position="513"/>
    </location>
    <ligand>
        <name>Ca(2+)</name>
        <dbReference type="ChEBI" id="CHEBI:29108"/>
        <label>2</label>
    </ligand>
</feature>
<dbReference type="Gene3D" id="1.10.238.10">
    <property type="entry name" value="EF-hand"/>
    <property type="match status" value="1"/>
</dbReference>
<reference evidence="16" key="1">
    <citation type="submission" date="2017-02" db="UniProtKB">
        <authorList>
            <consortium name="WormBaseParasite"/>
        </authorList>
    </citation>
    <scope>IDENTIFICATION</scope>
</reference>
<comment type="similarity">
    <text evidence="2">Belongs to the polycystin family.</text>
</comment>
<dbReference type="InterPro" id="IPR013122">
    <property type="entry name" value="PKD1_2_channel"/>
</dbReference>
<comment type="subcellular location">
    <subcellularLocation>
        <location evidence="1">Cell projection</location>
        <location evidence="1">Cilium membrane</location>
        <topology evidence="1">Multi-pass membrane protein</topology>
    </subcellularLocation>
</comment>
<evidence type="ECO:0000256" key="10">
    <source>
        <dbReference type="PIRSR" id="PIRSR603915-1"/>
    </source>
</evidence>
<accession>A0A0R3SST9</accession>
<keyword evidence="10" id="KW-0479">Metal-binding</keyword>
<gene>
    <name evidence="14" type="ORF">HDID_LOCUS8397</name>
</gene>
<dbReference type="STRING" id="6216.A0A0R3SST9"/>
<sequence length="613" mass="70778">MDDDLDGIFSADLGEEEYEKNLPEESAGTSQNHDPFFDNEVKPEDESQKENRCMSCIKGKGKYVAIITYCLKFCTLPIVIHLLNYLGNSKPEDLHGSRDNYKNYCPGTDNIPGVHQHYSYNHSESRSEGVAGTMAYYTGSGYYMDLALTRNETYEMLMELFNGKWLGESTRAIIIDFTLYNANLNFFCVSQLLFETPFTGGVISSAHIRPLHLLRQNSPAEYAIFICEIISLIFVAYYIFREIYAIYKMGLSYFRHFWHLIDFLVISLCIACVYLSIYNQINLRILQKKGIKPGGIYPEFNHIAYMSLQYNRLLALLVFFSSIQAKIRKTIPNIFKFFSYSETMGQLTATINYALYDMIGFTVMFGIVFAAFVQAGTIMFGSTSSEFKSFDLTAVFRFALYRIILGDFDMSAIYAAHIVLGPLYFIIYIFFVFFVLLNMFLAIIGEAYAKNTKELFAKFSKKRRMPLDKVLQSAGVGDQMELTFANWRRAMKSAGYSEMEAAFLFQKYDRDGDNILDFLERRRMREDLALGLAFQPQDSDDEEKTEDTEKYKLDSNKDVFADREDCEELNERIVQIEECINNIVRQICAVLSNMERTERTRRENEHALMKSIL</sequence>
<evidence type="ECO:0000256" key="7">
    <source>
        <dbReference type="ARBA" id="ARBA00023180"/>
    </source>
</evidence>
<keyword evidence="10" id="KW-0106">Calcium</keyword>
<feature type="compositionally biased region" description="Basic and acidic residues" evidence="11">
    <location>
        <begin position="35"/>
        <end position="45"/>
    </location>
</feature>
<evidence type="ECO:0000313" key="15">
    <source>
        <dbReference type="Proteomes" id="UP000274504"/>
    </source>
</evidence>
<evidence type="ECO:0000256" key="5">
    <source>
        <dbReference type="ARBA" id="ARBA00022989"/>
    </source>
</evidence>
<dbReference type="PROSITE" id="PS50222">
    <property type="entry name" value="EF_HAND_2"/>
    <property type="match status" value="1"/>
</dbReference>
<keyword evidence="10" id="KW-0109">Calcium transport</keyword>